<evidence type="ECO:0000313" key="2">
    <source>
        <dbReference type="EMBL" id="KAI1697080.1"/>
    </source>
</evidence>
<keyword evidence="1" id="KW-0812">Transmembrane</keyword>
<organism evidence="2 3">
    <name type="scientific">Ditylenchus destructor</name>
    <dbReference type="NCBI Taxonomy" id="166010"/>
    <lineage>
        <taxon>Eukaryota</taxon>
        <taxon>Metazoa</taxon>
        <taxon>Ecdysozoa</taxon>
        <taxon>Nematoda</taxon>
        <taxon>Chromadorea</taxon>
        <taxon>Rhabditida</taxon>
        <taxon>Tylenchina</taxon>
        <taxon>Tylenchomorpha</taxon>
        <taxon>Sphaerularioidea</taxon>
        <taxon>Anguinidae</taxon>
        <taxon>Anguininae</taxon>
        <taxon>Ditylenchus</taxon>
    </lineage>
</organism>
<gene>
    <name evidence="2" type="ORF">DdX_18700</name>
</gene>
<accession>A0AAD4ML21</accession>
<proteinExistence type="predicted"/>
<evidence type="ECO:0000256" key="1">
    <source>
        <dbReference type="SAM" id="Phobius"/>
    </source>
</evidence>
<evidence type="ECO:0000313" key="3">
    <source>
        <dbReference type="Proteomes" id="UP001201812"/>
    </source>
</evidence>
<feature type="transmembrane region" description="Helical" evidence="1">
    <location>
        <begin position="51"/>
        <end position="73"/>
    </location>
</feature>
<protein>
    <submittedName>
        <fullName evidence="2">Uncharacterized protein</fullName>
    </submittedName>
</protein>
<name>A0AAD4ML21_9BILA</name>
<sequence length="90" mass="9859">MSVGAFLSTHPLPPFIIALAIAIPSLILYVVEVIVIIKYSSQFKSAFFRLFILRFILNFLNSLALIPLCLVISHCLASSLSISGSTPTYD</sequence>
<feature type="transmembrane region" description="Helical" evidence="1">
    <location>
        <begin position="15"/>
        <end position="39"/>
    </location>
</feature>
<dbReference type="AlphaFoldDB" id="A0AAD4ML21"/>
<dbReference type="EMBL" id="JAKKPZ010000288">
    <property type="protein sequence ID" value="KAI1697080.1"/>
    <property type="molecule type" value="Genomic_DNA"/>
</dbReference>
<keyword evidence="1" id="KW-0472">Membrane</keyword>
<comment type="caution">
    <text evidence="2">The sequence shown here is derived from an EMBL/GenBank/DDBJ whole genome shotgun (WGS) entry which is preliminary data.</text>
</comment>
<dbReference type="Proteomes" id="UP001201812">
    <property type="component" value="Unassembled WGS sequence"/>
</dbReference>
<reference evidence="2" key="1">
    <citation type="submission" date="2022-01" db="EMBL/GenBank/DDBJ databases">
        <title>Genome Sequence Resource for Two Populations of Ditylenchus destructor, the Migratory Endoparasitic Phytonematode.</title>
        <authorList>
            <person name="Zhang H."/>
            <person name="Lin R."/>
            <person name="Xie B."/>
        </authorList>
    </citation>
    <scope>NUCLEOTIDE SEQUENCE</scope>
    <source>
        <strain evidence="2">BazhouSP</strain>
    </source>
</reference>
<keyword evidence="3" id="KW-1185">Reference proteome</keyword>
<keyword evidence="1" id="KW-1133">Transmembrane helix</keyword>